<dbReference type="OrthoDB" id="9813151at2"/>
<feature type="domain" description="Histidine kinase" evidence="18">
    <location>
        <begin position="206"/>
        <end position="422"/>
    </location>
</feature>
<dbReference type="FunFam" id="3.30.565.10:FF:000032">
    <property type="entry name" value="Phosphate regulon sensor histidine kinase PhoR"/>
    <property type="match status" value="1"/>
</dbReference>
<dbReference type="InterPro" id="IPR013767">
    <property type="entry name" value="PAS_fold"/>
</dbReference>
<evidence type="ECO:0000256" key="1">
    <source>
        <dbReference type="ARBA" id="ARBA00000085"/>
    </source>
</evidence>
<dbReference type="CDD" id="cd00082">
    <property type="entry name" value="HisKA"/>
    <property type="match status" value="1"/>
</dbReference>
<evidence type="ECO:0000256" key="7">
    <source>
        <dbReference type="ARBA" id="ARBA00022553"/>
    </source>
</evidence>
<keyword evidence="15" id="KW-0902">Two-component regulatory system</keyword>
<dbReference type="SMART" id="SM00091">
    <property type="entry name" value="PAS"/>
    <property type="match status" value="1"/>
</dbReference>
<dbReference type="InterPro" id="IPR035965">
    <property type="entry name" value="PAS-like_dom_sf"/>
</dbReference>
<dbReference type="InterPro" id="IPR050351">
    <property type="entry name" value="BphY/WalK/GraS-like"/>
</dbReference>
<gene>
    <name evidence="20" type="ORF">AXE65_01400</name>
</gene>
<comment type="caution">
    <text evidence="20">The sequence shown here is derived from an EMBL/GenBank/DDBJ whole genome shotgun (WGS) entry which is preliminary data.</text>
</comment>
<dbReference type="InterPro" id="IPR036097">
    <property type="entry name" value="HisK_dim/P_sf"/>
</dbReference>
<dbReference type="SMART" id="SM00387">
    <property type="entry name" value="HATPase_c"/>
    <property type="match status" value="1"/>
</dbReference>
<keyword evidence="14" id="KW-1133">Transmembrane helix</keyword>
<dbReference type="GO" id="GO:0006355">
    <property type="term" value="P:regulation of DNA-templated transcription"/>
    <property type="evidence" value="ECO:0007669"/>
    <property type="project" value="InterPro"/>
</dbReference>
<dbReference type="PROSITE" id="PS50109">
    <property type="entry name" value="HIS_KIN"/>
    <property type="match status" value="1"/>
</dbReference>
<evidence type="ECO:0000313" key="20">
    <source>
        <dbReference type="EMBL" id="KXU38398.1"/>
    </source>
</evidence>
<dbReference type="GO" id="GO:0000155">
    <property type="term" value="F:phosphorelay sensor kinase activity"/>
    <property type="evidence" value="ECO:0007669"/>
    <property type="project" value="InterPro"/>
</dbReference>
<keyword evidence="11" id="KW-0547">Nucleotide-binding</keyword>
<keyword evidence="12" id="KW-0418">Kinase</keyword>
<dbReference type="SMART" id="SM00388">
    <property type="entry name" value="HisKA"/>
    <property type="match status" value="1"/>
</dbReference>
<dbReference type="Pfam" id="PF00989">
    <property type="entry name" value="PAS"/>
    <property type="match status" value="1"/>
</dbReference>
<keyword evidence="9" id="KW-0808">Transferase</keyword>
<dbReference type="RefSeq" id="WP_068389501.1">
    <property type="nucleotide sequence ID" value="NZ_LSZO01000135.1"/>
</dbReference>
<evidence type="ECO:0000256" key="6">
    <source>
        <dbReference type="ARBA" id="ARBA00022475"/>
    </source>
</evidence>
<evidence type="ECO:0000256" key="5">
    <source>
        <dbReference type="ARBA" id="ARBA00022448"/>
    </source>
</evidence>
<comment type="catalytic activity">
    <reaction evidence="1">
        <text>ATP + protein L-histidine = ADP + protein N-phospho-L-histidine.</text>
        <dbReference type="EC" id="2.7.13.3"/>
    </reaction>
</comment>
<evidence type="ECO:0000256" key="4">
    <source>
        <dbReference type="ARBA" id="ARBA00019665"/>
    </source>
</evidence>
<keyword evidence="10" id="KW-0812">Transmembrane</keyword>
<dbReference type="Gene3D" id="1.10.287.130">
    <property type="match status" value="1"/>
</dbReference>
<dbReference type="InterPro" id="IPR021766">
    <property type="entry name" value="PhoR_N"/>
</dbReference>
<evidence type="ECO:0000259" key="19">
    <source>
        <dbReference type="PROSITE" id="PS50112"/>
    </source>
</evidence>
<sequence length="430" mass="48214">MRPALFALLALLTGSALIGWLIDAPALCLALGWLLYGLIQLWQLARLQRWLIRPSMQTLPHAKRLWGDLFDTLHRLLRREQKERERFGRIIERIETATAALQDALLILDSQGQLSWWNPAAESLLGLKSRQDSGQLLCNLIRHPDFRAWLMQPETSDVLALPSPLNEQNTLQFHKTQYGDGETLLLVRDITRVKQLEQMRKDFVDNLSHELRTPLTVISGYLEILQYSADALPAPSKKALLQMQTQAVRMQRLLEDLLHLAELEGSAPAACEPVDVAALLSSIVTDTRVLADARDLRIQLEAHPALQLLGCAEELRSAFANLIVNAVKYSPNGTQIQIRWWSDQQGAHFAVQDQGSGIEEKHLPRLTERFYRVDKSRESTSGGSGLGLAIVKHVLLRHGGQLQIQSKPGEGSTFSCHFPLTPFPAGERGK</sequence>
<dbReference type="InterPro" id="IPR000014">
    <property type="entry name" value="PAS"/>
</dbReference>
<dbReference type="InterPro" id="IPR014310">
    <property type="entry name" value="Sig_transdc_His_kinase_PhoR"/>
</dbReference>
<evidence type="ECO:0000256" key="12">
    <source>
        <dbReference type="ARBA" id="ARBA00022777"/>
    </source>
</evidence>
<evidence type="ECO:0000256" key="16">
    <source>
        <dbReference type="ARBA" id="ARBA00023136"/>
    </source>
</evidence>
<dbReference type="EC" id="2.7.13.3" evidence="3"/>
<dbReference type="SUPFAM" id="SSF55785">
    <property type="entry name" value="PYP-like sensor domain (PAS domain)"/>
    <property type="match status" value="1"/>
</dbReference>
<dbReference type="EMBL" id="LSZO01000135">
    <property type="protein sequence ID" value="KXU38398.1"/>
    <property type="molecule type" value="Genomic_DNA"/>
</dbReference>
<evidence type="ECO:0000256" key="14">
    <source>
        <dbReference type="ARBA" id="ARBA00022989"/>
    </source>
</evidence>
<dbReference type="Gene3D" id="3.30.450.20">
    <property type="entry name" value="PAS domain"/>
    <property type="match status" value="1"/>
</dbReference>
<dbReference type="GO" id="GO:0016036">
    <property type="term" value="P:cellular response to phosphate starvation"/>
    <property type="evidence" value="ECO:0007669"/>
    <property type="project" value="TreeGrafter"/>
</dbReference>
<evidence type="ECO:0000259" key="18">
    <source>
        <dbReference type="PROSITE" id="PS50109"/>
    </source>
</evidence>
<protein>
    <recommendedName>
        <fullName evidence="4">Phosphate regulon sensor protein PhoR</fullName>
        <ecNumber evidence="3">2.7.13.3</ecNumber>
    </recommendedName>
</protein>
<dbReference type="AlphaFoldDB" id="A0A139SUV9"/>
<dbReference type="PROSITE" id="PS50112">
    <property type="entry name" value="PAS"/>
    <property type="match status" value="1"/>
</dbReference>
<keyword evidence="8" id="KW-0592">Phosphate transport</keyword>
<dbReference type="SUPFAM" id="SSF47384">
    <property type="entry name" value="Homodimeric domain of signal transducing histidine kinase"/>
    <property type="match status" value="1"/>
</dbReference>
<dbReference type="PRINTS" id="PR00344">
    <property type="entry name" value="BCTRLSENSOR"/>
</dbReference>
<keyword evidence="13" id="KW-0067">ATP-binding</keyword>
<comment type="subcellular location">
    <subcellularLocation>
        <location evidence="2">Cell membrane</location>
    </subcellularLocation>
</comment>
<dbReference type="Pfam" id="PF02518">
    <property type="entry name" value="HATPase_c"/>
    <property type="match status" value="1"/>
</dbReference>
<evidence type="ECO:0000256" key="8">
    <source>
        <dbReference type="ARBA" id="ARBA00022592"/>
    </source>
</evidence>
<organism evidence="20 21">
    <name type="scientific">Ventosimonas gracilis</name>
    <dbReference type="NCBI Taxonomy" id="1680762"/>
    <lineage>
        <taxon>Bacteria</taxon>
        <taxon>Pseudomonadati</taxon>
        <taxon>Pseudomonadota</taxon>
        <taxon>Gammaproteobacteria</taxon>
        <taxon>Pseudomonadales</taxon>
        <taxon>Ventosimonadaceae</taxon>
        <taxon>Ventosimonas</taxon>
    </lineage>
</organism>
<keyword evidence="7" id="KW-0597">Phosphoprotein</keyword>
<keyword evidence="5" id="KW-0813">Transport</keyword>
<evidence type="ECO:0000313" key="21">
    <source>
        <dbReference type="Proteomes" id="UP000072660"/>
    </source>
</evidence>
<keyword evidence="21" id="KW-1185">Reference proteome</keyword>
<dbReference type="FunFam" id="1.10.287.130:FF:000001">
    <property type="entry name" value="Two-component sensor histidine kinase"/>
    <property type="match status" value="1"/>
</dbReference>
<dbReference type="GO" id="GO:0005524">
    <property type="term" value="F:ATP binding"/>
    <property type="evidence" value="ECO:0007669"/>
    <property type="project" value="UniProtKB-KW"/>
</dbReference>
<dbReference type="InterPro" id="IPR003661">
    <property type="entry name" value="HisK_dim/P_dom"/>
</dbReference>
<dbReference type="NCBIfam" id="TIGR02966">
    <property type="entry name" value="phoR_proteo"/>
    <property type="match status" value="1"/>
</dbReference>
<dbReference type="Pfam" id="PF11808">
    <property type="entry name" value="PhoR"/>
    <property type="match status" value="1"/>
</dbReference>
<dbReference type="GO" id="GO:0004721">
    <property type="term" value="F:phosphoprotein phosphatase activity"/>
    <property type="evidence" value="ECO:0007669"/>
    <property type="project" value="InterPro"/>
</dbReference>
<comment type="function">
    <text evidence="17">Member of the two-component regulatory system PhoR/PhoB involved in the phosphate regulon genes expression. PhoR may function as a membrane-associated protein kinase that phosphorylates PhoB in response to environmental signals.</text>
</comment>
<dbReference type="CDD" id="cd00130">
    <property type="entry name" value="PAS"/>
    <property type="match status" value="1"/>
</dbReference>
<evidence type="ECO:0000256" key="11">
    <source>
        <dbReference type="ARBA" id="ARBA00022741"/>
    </source>
</evidence>
<evidence type="ECO:0000256" key="15">
    <source>
        <dbReference type="ARBA" id="ARBA00023012"/>
    </source>
</evidence>
<keyword evidence="16" id="KW-0472">Membrane</keyword>
<evidence type="ECO:0000256" key="10">
    <source>
        <dbReference type="ARBA" id="ARBA00022692"/>
    </source>
</evidence>
<dbReference type="Gene3D" id="3.30.565.10">
    <property type="entry name" value="Histidine kinase-like ATPase, C-terminal domain"/>
    <property type="match status" value="1"/>
</dbReference>
<dbReference type="PANTHER" id="PTHR45453">
    <property type="entry name" value="PHOSPHATE REGULON SENSOR PROTEIN PHOR"/>
    <property type="match status" value="1"/>
</dbReference>
<dbReference type="SUPFAM" id="SSF55874">
    <property type="entry name" value="ATPase domain of HSP90 chaperone/DNA topoisomerase II/histidine kinase"/>
    <property type="match status" value="1"/>
</dbReference>
<name>A0A139SUV9_9GAMM</name>
<accession>A0A139SUV9</accession>
<dbReference type="GO" id="GO:0005886">
    <property type="term" value="C:plasma membrane"/>
    <property type="evidence" value="ECO:0007669"/>
    <property type="project" value="UniProtKB-SubCell"/>
</dbReference>
<dbReference type="GO" id="GO:0006817">
    <property type="term" value="P:phosphate ion transport"/>
    <property type="evidence" value="ECO:0007669"/>
    <property type="project" value="UniProtKB-KW"/>
</dbReference>
<evidence type="ECO:0000256" key="9">
    <source>
        <dbReference type="ARBA" id="ARBA00022679"/>
    </source>
</evidence>
<dbReference type="InterPro" id="IPR036890">
    <property type="entry name" value="HATPase_C_sf"/>
</dbReference>
<evidence type="ECO:0000256" key="17">
    <source>
        <dbReference type="ARBA" id="ARBA00025207"/>
    </source>
</evidence>
<keyword evidence="6" id="KW-1003">Cell membrane</keyword>
<evidence type="ECO:0000256" key="3">
    <source>
        <dbReference type="ARBA" id="ARBA00012438"/>
    </source>
</evidence>
<evidence type="ECO:0000256" key="2">
    <source>
        <dbReference type="ARBA" id="ARBA00004236"/>
    </source>
</evidence>
<proteinExistence type="predicted"/>
<dbReference type="InterPro" id="IPR003594">
    <property type="entry name" value="HATPase_dom"/>
</dbReference>
<dbReference type="PANTHER" id="PTHR45453:SF1">
    <property type="entry name" value="PHOSPHATE REGULON SENSOR PROTEIN PHOR"/>
    <property type="match status" value="1"/>
</dbReference>
<dbReference type="Proteomes" id="UP000072660">
    <property type="component" value="Unassembled WGS sequence"/>
</dbReference>
<reference evidence="20 21" key="1">
    <citation type="submission" date="2016-02" db="EMBL/GenBank/DDBJ databases">
        <authorList>
            <person name="Wen L."/>
            <person name="He K."/>
            <person name="Yang H."/>
        </authorList>
    </citation>
    <scope>NUCLEOTIDE SEQUENCE [LARGE SCALE GENOMIC DNA]</scope>
    <source>
        <strain evidence="20 21">CV58</strain>
    </source>
</reference>
<evidence type="ECO:0000256" key="13">
    <source>
        <dbReference type="ARBA" id="ARBA00022840"/>
    </source>
</evidence>
<dbReference type="InterPro" id="IPR005467">
    <property type="entry name" value="His_kinase_dom"/>
</dbReference>
<dbReference type="Pfam" id="PF00512">
    <property type="entry name" value="HisKA"/>
    <property type="match status" value="1"/>
</dbReference>
<feature type="domain" description="PAS" evidence="19">
    <location>
        <begin position="83"/>
        <end position="145"/>
    </location>
</feature>
<dbReference type="InterPro" id="IPR004358">
    <property type="entry name" value="Sig_transdc_His_kin-like_C"/>
</dbReference>